<dbReference type="InterPro" id="IPR052715">
    <property type="entry name" value="RAYT_transposase"/>
</dbReference>
<keyword evidence="4" id="KW-1185">Reference proteome</keyword>
<dbReference type="PANTHER" id="PTHR36966:SF1">
    <property type="entry name" value="REP-ASSOCIATED TYROSINE TRANSPOSASE"/>
    <property type="match status" value="1"/>
</dbReference>
<dbReference type="KEGG" id="kst:KSMBR1_3926"/>
<evidence type="ECO:0008006" key="6">
    <source>
        <dbReference type="Google" id="ProtNLM"/>
    </source>
</evidence>
<organism evidence="1">
    <name type="scientific">Kuenenia stuttgartiensis</name>
    <dbReference type="NCBI Taxonomy" id="174633"/>
    <lineage>
        <taxon>Bacteria</taxon>
        <taxon>Pseudomonadati</taxon>
        <taxon>Planctomycetota</taxon>
        <taxon>Candidatus Brocadiia</taxon>
        <taxon>Candidatus Brocadiales</taxon>
        <taxon>Candidatus Brocadiaceae</taxon>
        <taxon>Candidatus Kuenenia</taxon>
    </lineage>
</organism>
<protein>
    <recommendedName>
        <fullName evidence="6">Transposase IS200-like domain-containing protein</fullName>
    </recommendedName>
</protein>
<dbReference type="AlphaFoldDB" id="Q1Q7C2"/>
<dbReference type="Gene3D" id="3.30.70.1290">
    <property type="entry name" value="Transposase IS200-like"/>
    <property type="match status" value="1"/>
</dbReference>
<evidence type="ECO:0000313" key="4">
    <source>
        <dbReference type="Proteomes" id="UP000221734"/>
    </source>
</evidence>
<evidence type="ECO:0000313" key="2">
    <source>
        <dbReference type="EMBL" id="QII12057.1"/>
    </source>
</evidence>
<reference evidence="1" key="2">
    <citation type="submission" date="2006-01" db="EMBL/GenBank/DDBJ databases">
        <authorList>
            <person name="Genoscope"/>
        </authorList>
    </citation>
    <scope>NUCLEOTIDE SEQUENCE</scope>
</reference>
<dbReference type="EMBL" id="CT573071">
    <property type="protein sequence ID" value="CAJ73479.1"/>
    <property type="molecule type" value="Genomic_DNA"/>
</dbReference>
<proteinExistence type="predicted"/>
<dbReference type="EMBL" id="LT934425">
    <property type="protein sequence ID" value="SOH06398.1"/>
    <property type="molecule type" value="Genomic_DNA"/>
</dbReference>
<evidence type="ECO:0000313" key="3">
    <source>
        <dbReference type="EMBL" id="SOH06398.1"/>
    </source>
</evidence>
<dbReference type="GO" id="GO:0006313">
    <property type="term" value="P:DNA transposition"/>
    <property type="evidence" value="ECO:0007669"/>
    <property type="project" value="InterPro"/>
</dbReference>
<reference evidence="4" key="4">
    <citation type="submission" date="2017-10" db="EMBL/GenBank/DDBJ databases">
        <authorList>
            <person name="Frank J."/>
        </authorList>
    </citation>
    <scope>NUCLEOTIDE SEQUENCE [LARGE SCALE GENOMIC DNA]</scope>
</reference>
<dbReference type="InterPro" id="IPR036515">
    <property type="entry name" value="Transposase_17_sf"/>
</dbReference>
<dbReference type="Proteomes" id="UP000221734">
    <property type="component" value="Chromosome Kuenenia_stuttgartiensis_MBR1"/>
</dbReference>
<gene>
    <name evidence="2" type="ORF">KsCSTR_26780</name>
    <name evidence="3" type="ORF">KSMBR1_3926</name>
    <name evidence="1" type="ORF">kuste2729</name>
</gene>
<name>Q1Q7C2_KUEST</name>
<reference evidence="3" key="3">
    <citation type="submission" date="2017-10" db="EMBL/GenBank/DDBJ databases">
        <authorList>
            <person name="Banno H."/>
            <person name="Chua N.-H."/>
        </authorList>
    </citation>
    <scope>NUCLEOTIDE SEQUENCE [LARGE SCALE GENOMIC DNA]</scope>
    <source>
        <strain evidence="3">Kuenenia_mbr1_ru-nijmegen</strain>
    </source>
</reference>
<sequence>MRNRDGRATNLKFFTGKSGIWQHFFVERSGTSLYKILQSLKSYMAREANKLLNRSGAFWQHESYDHVVRDGKEPERIVSYVLYNPVKTGLVSSCDQYVHVV</sequence>
<reference evidence="1" key="1">
    <citation type="journal article" date="2006" name="Nature">
        <title>Deciphering the evolution and metabolism of an anammox bacterium from a community genome.</title>
        <authorList>
            <person name="Strous M."/>
            <person name="Pelletier E."/>
            <person name="Mangenot S."/>
            <person name="Rattei T."/>
            <person name="Lehner A."/>
            <person name="Taylor M.W."/>
            <person name="Horn M."/>
            <person name="Daims H."/>
            <person name="Bartol-Mavel D."/>
            <person name="Wincker P."/>
            <person name="Barbe V."/>
            <person name="Fonknechten N."/>
            <person name="Vallenet D."/>
            <person name="Segurens B."/>
            <person name="Schenowitz-Truong C."/>
            <person name="Medigue C."/>
            <person name="Collingro A."/>
            <person name="Snel B."/>
            <person name="Dutilh B.E."/>
            <person name="OpDenCamp H.J.M."/>
            <person name="vanDerDrift C."/>
            <person name="Cirpus I."/>
            <person name="vanDePas-Schoonen K.T."/>
            <person name="Harhangi H.R."/>
            <person name="vanNiftrik L."/>
            <person name="Schmid M."/>
            <person name="Keltjens J."/>
            <person name="vanDeVossenberg J."/>
            <person name="Kartal B."/>
            <person name="Meier H."/>
            <person name="Frishman D."/>
            <person name="Huynen M.A."/>
            <person name="Mewes H."/>
            <person name="Weissenbach J."/>
            <person name="Jetten M.S.M."/>
            <person name="Wagner M."/>
            <person name="LePaslier D."/>
        </authorList>
    </citation>
    <scope>NUCLEOTIDE SEQUENCE</scope>
</reference>
<evidence type="ECO:0000313" key="5">
    <source>
        <dbReference type="Proteomes" id="UP000501926"/>
    </source>
</evidence>
<accession>Q1Q7C2</accession>
<dbReference type="GO" id="GO:0004803">
    <property type="term" value="F:transposase activity"/>
    <property type="evidence" value="ECO:0007669"/>
    <property type="project" value="InterPro"/>
</dbReference>
<reference evidence="2 5" key="5">
    <citation type="submission" date="2020-02" db="EMBL/GenBank/DDBJ databases">
        <title>Newly sequenced genome of strain CSTR1 showed variability in Candidatus Kuenenia stuttgartiensis genomes.</title>
        <authorList>
            <person name="Ding C."/>
            <person name="Adrian L."/>
        </authorList>
    </citation>
    <scope>NUCLEOTIDE SEQUENCE [LARGE SCALE GENOMIC DNA]</scope>
    <source>
        <strain evidence="2 5">CSTR1</strain>
    </source>
</reference>
<dbReference type="GO" id="GO:0043565">
    <property type="term" value="F:sequence-specific DNA binding"/>
    <property type="evidence" value="ECO:0007669"/>
    <property type="project" value="TreeGrafter"/>
</dbReference>
<dbReference type="PANTHER" id="PTHR36966">
    <property type="entry name" value="REP-ASSOCIATED TYROSINE TRANSPOSASE"/>
    <property type="match status" value="1"/>
</dbReference>
<evidence type="ECO:0000313" key="1">
    <source>
        <dbReference type="EMBL" id="CAJ73479.1"/>
    </source>
</evidence>
<dbReference type="Proteomes" id="UP000501926">
    <property type="component" value="Chromosome"/>
</dbReference>
<dbReference type="EMBL" id="CP049055">
    <property type="protein sequence ID" value="QII12057.1"/>
    <property type="molecule type" value="Genomic_DNA"/>
</dbReference>
<dbReference type="RefSeq" id="WP_157820748.1">
    <property type="nucleotide sequence ID" value="NZ_CP049055.1"/>
</dbReference>
<dbReference type="OrthoDB" id="9794403at2"/>
<dbReference type="SUPFAM" id="SSF143422">
    <property type="entry name" value="Transposase IS200-like"/>
    <property type="match status" value="1"/>
</dbReference>